<name>A0A5S9F2L2_UABAM</name>
<sequence length="37" mass="3977">MPKTSRRRKRISKANHGARPGCGSGKKRLRGAGKKGS</sequence>
<accession>A0A5S9F2L2</accession>
<organism evidence="2 3">
    <name type="scientific">Uabimicrobium amorphum</name>
    <dbReference type="NCBI Taxonomy" id="2596890"/>
    <lineage>
        <taxon>Bacteria</taxon>
        <taxon>Pseudomonadati</taxon>
        <taxon>Planctomycetota</taxon>
        <taxon>Candidatus Uabimicrobiia</taxon>
        <taxon>Candidatus Uabimicrobiales</taxon>
        <taxon>Candidatus Uabimicrobiaceae</taxon>
        <taxon>Candidatus Uabimicrobium</taxon>
    </lineage>
</organism>
<dbReference type="Proteomes" id="UP000326354">
    <property type="component" value="Chromosome"/>
</dbReference>
<evidence type="ECO:0000313" key="2">
    <source>
        <dbReference type="EMBL" id="BBM83582.1"/>
    </source>
</evidence>
<proteinExistence type="predicted"/>
<dbReference type="EMBL" id="AP019860">
    <property type="protein sequence ID" value="BBM83582.1"/>
    <property type="molecule type" value="Genomic_DNA"/>
</dbReference>
<feature type="compositionally biased region" description="Basic residues" evidence="1">
    <location>
        <begin position="25"/>
        <end position="37"/>
    </location>
</feature>
<dbReference type="AlphaFoldDB" id="A0A5S9F2L2"/>
<gene>
    <name evidence="2" type="ORF">UABAM_01935</name>
</gene>
<dbReference type="KEGG" id="uam:UABAM_01935"/>
<reference evidence="2 3" key="1">
    <citation type="submission" date="2019-08" db="EMBL/GenBank/DDBJ databases">
        <title>Complete genome sequence of Candidatus Uab amorphum.</title>
        <authorList>
            <person name="Shiratori T."/>
            <person name="Suzuki S."/>
            <person name="Kakizawa Y."/>
            <person name="Ishida K."/>
        </authorList>
    </citation>
    <scope>NUCLEOTIDE SEQUENCE [LARGE SCALE GENOMIC DNA]</scope>
    <source>
        <strain evidence="2 3">SRT547</strain>
    </source>
</reference>
<feature type="compositionally biased region" description="Basic residues" evidence="1">
    <location>
        <begin position="1"/>
        <end position="13"/>
    </location>
</feature>
<feature type="region of interest" description="Disordered" evidence="1">
    <location>
        <begin position="1"/>
        <end position="37"/>
    </location>
</feature>
<keyword evidence="3" id="KW-1185">Reference proteome</keyword>
<evidence type="ECO:0000256" key="1">
    <source>
        <dbReference type="SAM" id="MobiDB-lite"/>
    </source>
</evidence>
<evidence type="ECO:0000313" key="3">
    <source>
        <dbReference type="Proteomes" id="UP000326354"/>
    </source>
</evidence>
<protein>
    <submittedName>
        <fullName evidence="2">Uncharacterized protein</fullName>
    </submittedName>
</protein>